<sequence length="251" mass="26793">MITRLTARTLTSPHGFLGRTGGVSTGIFASLNVGLGSSDDQAHVRENRSRALAAVAPAARLVTLHQVHSARAVEAGNWLDDARPEADGLATNRPGLALGILTADCAPLLFEDAEAGVIGACHAGWKGAFTGVIAATVDLMEQLGASRHRIAAAIGPCIGRRSYEVDTAFRQRFEDADPDNELFFTDGRENHAFFDLEGFCLKRLAESGITRAEGLGADTKSDPDRFFSYRRKTLAGEPDYGRQISLIALPG</sequence>
<protein>
    <recommendedName>
        <fullName evidence="10">Purine nucleoside phosphorylase</fullName>
    </recommendedName>
</protein>
<keyword evidence="6" id="KW-0862">Zinc</keyword>
<proteinExistence type="inferred from homology"/>
<evidence type="ECO:0000256" key="6">
    <source>
        <dbReference type="ARBA" id="ARBA00022833"/>
    </source>
</evidence>
<dbReference type="PANTHER" id="PTHR30616">
    <property type="entry name" value="UNCHARACTERIZED PROTEIN YFIH"/>
    <property type="match status" value="1"/>
</dbReference>
<comment type="catalytic activity">
    <reaction evidence="1">
        <text>inosine + phosphate = alpha-D-ribose 1-phosphate + hypoxanthine</text>
        <dbReference type="Rhea" id="RHEA:27646"/>
        <dbReference type="ChEBI" id="CHEBI:17368"/>
        <dbReference type="ChEBI" id="CHEBI:17596"/>
        <dbReference type="ChEBI" id="CHEBI:43474"/>
        <dbReference type="ChEBI" id="CHEBI:57720"/>
        <dbReference type="EC" id="2.4.2.1"/>
    </reaction>
    <physiologicalReaction direction="left-to-right" evidence="1">
        <dbReference type="Rhea" id="RHEA:27647"/>
    </physiologicalReaction>
</comment>
<evidence type="ECO:0000256" key="2">
    <source>
        <dbReference type="ARBA" id="ARBA00007353"/>
    </source>
</evidence>
<evidence type="ECO:0000256" key="3">
    <source>
        <dbReference type="ARBA" id="ARBA00022679"/>
    </source>
</evidence>
<dbReference type="InterPro" id="IPR038371">
    <property type="entry name" value="Cu_polyphenol_OxRdtase_sf"/>
</dbReference>
<comment type="catalytic activity">
    <reaction evidence="9">
        <text>S-methyl-5'-thioadenosine + phosphate = 5-(methylsulfanyl)-alpha-D-ribose 1-phosphate + adenine</text>
        <dbReference type="Rhea" id="RHEA:11852"/>
        <dbReference type="ChEBI" id="CHEBI:16708"/>
        <dbReference type="ChEBI" id="CHEBI:17509"/>
        <dbReference type="ChEBI" id="CHEBI:43474"/>
        <dbReference type="ChEBI" id="CHEBI:58533"/>
        <dbReference type="EC" id="2.4.2.28"/>
    </reaction>
    <physiologicalReaction direction="left-to-right" evidence="9">
        <dbReference type="Rhea" id="RHEA:11853"/>
    </physiologicalReaction>
</comment>
<dbReference type="Proteomes" id="UP000319897">
    <property type="component" value="Unassembled WGS sequence"/>
</dbReference>
<evidence type="ECO:0000256" key="7">
    <source>
        <dbReference type="ARBA" id="ARBA00047989"/>
    </source>
</evidence>
<keyword evidence="3" id="KW-0808">Transferase</keyword>
<comment type="catalytic activity">
    <reaction evidence="7">
        <text>adenosine + H2O + H(+) = inosine + NH4(+)</text>
        <dbReference type="Rhea" id="RHEA:24408"/>
        <dbReference type="ChEBI" id="CHEBI:15377"/>
        <dbReference type="ChEBI" id="CHEBI:15378"/>
        <dbReference type="ChEBI" id="CHEBI:16335"/>
        <dbReference type="ChEBI" id="CHEBI:17596"/>
        <dbReference type="ChEBI" id="CHEBI:28938"/>
        <dbReference type="EC" id="3.5.4.4"/>
    </reaction>
    <physiologicalReaction direction="left-to-right" evidence="7">
        <dbReference type="Rhea" id="RHEA:24409"/>
    </physiologicalReaction>
</comment>
<dbReference type="GO" id="GO:0005507">
    <property type="term" value="F:copper ion binding"/>
    <property type="evidence" value="ECO:0007669"/>
    <property type="project" value="TreeGrafter"/>
</dbReference>
<reference evidence="11 12" key="1">
    <citation type="submission" date="2019-06" db="EMBL/GenBank/DDBJ databases">
        <authorList>
            <person name="Lee I."/>
            <person name="Jang G.I."/>
            <person name="Hwang C.Y."/>
        </authorList>
    </citation>
    <scope>NUCLEOTIDE SEQUENCE [LARGE SCALE GENOMIC DNA]</scope>
    <source>
        <strain evidence="11 12">PAMC 28131</strain>
    </source>
</reference>
<evidence type="ECO:0000256" key="10">
    <source>
        <dbReference type="RuleBase" id="RU361274"/>
    </source>
</evidence>
<dbReference type="EMBL" id="VFSU01000030">
    <property type="protein sequence ID" value="TPE59447.1"/>
    <property type="molecule type" value="Genomic_DNA"/>
</dbReference>
<dbReference type="InterPro" id="IPR011324">
    <property type="entry name" value="Cytotoxic_necrot_fac-like_cat"/>
</dbReference>
<keyword evidence="12" id="KW-1185">Reference proteome</keyword>
<dbReference type="SUPFAM" id="SSF64438">
    <property type="entry name" value="CNF1/YfiH-like putative cysteine hydrolases"/>
    <property type="match status" value="1"/>
</dbReference>
<dbReference type="NCBIfam" id="TIGR00726">
    <property type="entry name" value="peptidoglycan editing factor PgeF"/>
    <property type="match status" value="1"/>
</dbReference>
<evidence type="ECO:0000256" key="1">
    <source>
        <dbReference type="ARBA" id="ARBA00000553"/>
    </source>
</evidence>
<dbReference type="RefSeq" id="WP_140928893.1">
    <property type="nucleotide sequence ID" value="NZ_VFSU01000030.1"/>
</dbReference>
<comment type="catalytic activity">
    <reaction evidence="8">
        <text>adenosine + phosphate = alpha-D-ribose 1-phosphate + adenine</text>
        <dbReference type="Rhea" id="RHEA:27642"/>
        <dbReference type="ChEBI" id="CHEBI:16335"/>
        <dbReference type="ChEBI" id="CHEBI:16708"/>
        <dbReference type="ChEBI" id="CHEBI:43474"/>
        <dbReference type="ChEBI" id="CHEBI:57720"/>
        <dbReference type="EC" id="2.4.2.1"/>
    </reaction>
    <physiologicalReaction direction="left-to-right" evidence="8">
        <dbReference type="Rhea" id="RHEA:27643"/>
    </physiologicalReaction>
</comment>
<evidence type="ECO:0000256" key="9">
    <source>
        <dbReference type="ARBA" id="ARBA00049893"/>
    </source>
</evidence>
<keyword evidence="4" id="KW-0479">Metal-binding</keyword>
<dbReference type="Gene3D" id="3.60.140.10">
    <property type="entry name" value="CNF1/YfiH-like putative cysteine hydrolases"/>
    <property type="match status" value="1"/>
</dbReference>
<dbReference type="InterPro" id="IPR003730">
    <property type="entry name" value="Cu_polyphenol_OxRdtase"/>
</dbReference>
<organism evidence="11 12">
    <name type="scientific">Sandaracinobacter neustonicus</name>
    <dbReference type="NCBI Taxonomy" id="1715348"/>
    <lineage>
        <taxon>Bacteria</taxon>
        <taxon>Pseudomonadati</taxon>
        <taxon>Pseudomonadota</taxon>
        <taxon>Alphaproteobacteria</taxon>
        <taxon>Sphingomonadales</taxon>
        <taxon>Sphingosinicellaceae</taxon>
        <taxon>Sandaracinobacter</taxon>
    </lineage>
</organism>
<comment type="caution">
    <text evidence="11">The sequence shown here is derived from an EMBL/GenBank/DDBJ whole genome shotgun (WGS) entry which is preliminary data.</text>
</comment>
<comment type="similarity">
    <text evidence="2 10">Belongs to the purine nucleoside phosphorylase YfiH/LACC1 family.</text>
</comment>
<name>A0A501XGK2_9SPHN</name>
<dbReference type="PANTHER" id="PTHR30616:SF2">
    <property type="entry name" value="PURINE NUCLEOSIDE PHOSPHORYLASE LACC1"/>
    <property type="match status" value="1"/>
</dbReference>
<dbReference type="OrthoDB" id="4279at2"/>
<evidence type="ECO:0000256" key="4">
    <source>
        <dbReference type="ARBA" id="ARBA00022723"/>
    </source>
</evidence>
<dbReference type="Pfam" id="PF02578">
    <property type="entry name" value="Cu-oxidase_4"/>
    <property type="match status" value="1"/>
</dbReference>
<keyword evidence="5" id="KW-0378">Hydrolase</keyword>
<evidence type="ECO:0000256" key="8">
    <source>
        <dbReference type="ARBA" id="ARBA00048968"/>
    </source>
</evidence>
<gene>
    <name evidence="11" type="primary">pgeF</name>
    <name evidence="11" type="ORF">FJQ54_13220</name>
</gene>
<dbReference type="GO" id="GO:0017061">
    <property type="term" value="F:S-methyl-5-thioadenosine phosphorylase activity"/>
    <property type="evidence" value="ECO:0007669"/>
    <property type="project" value="UniProtKB-EC"/>
</dbReference>
<accession>A0A501XGK2</accession>
<dbReference type="GO" id="GO:0016787">
    <property type="term" value="F:hydrolase activity"/>
    <property type="evidence" value="ECO:0007669"/>
    <property type="project" value="UniProtKB-KW"/>
</dbReference>
<dbReference type="CDD" id="cd16833">
    <property type="entry name" value="YfiH"/>
    <property type="match status" value="1"/>
</dbReference>
<evidence type="ECO:0000256" key="5">
    <source>
        <dbReference type="ARBA" id="ARBA00022801"/>
    </source>
</evidence>
<evidence type="ECO:0000313" key="11">
    <source>
        <dbReference type="EMBL" id="TPE59447.1"/>
    </source>
</evidence>
<dbReference type="AlphaFoldDB" id="A0A501XGK2"/>
<evidence type="ECO:0000313" key="12">
    <source>
        <dbReference type="Proteomes" id="UP000319897"/>
    </source>
</evidence>